<dbReference type="SUPFAM" id="SSF54106">
    <property type="entry name" value="LysM domain"/>
    <property type="match status" value="3"/>
</dbReference>
<dbReference type="InterPro" id="IPR023346">
    <property type="entry name" value="Lysozyme-like_dom_sf"/>
</dbReference>
<dbReference type="RefSeq" id="WP_014322801.1">
    <property type="nucleotide sequence ID" value="NC_016803.1"/>
</dbReference>
<dbReference type="Pfam" id="PF01476">
    <property type="entry name" value="LysM"/>
    <property type="match status" value="3"/>
</dbReference>
<dbReference type="HOGENOM" id="CLU_009520_1_3_7"/>
<dbReference type="InterPro" id="IPR018392">
    <property type="entry name" value="LysM"/>
</dbReference>
<dbReference type="PANTHER" id="PTHR33734">
    <property type="entry name" value="LYSM DOMAIN-CONTAINING GPI-ANCHORED PROTEIN 2"/>
    <property type="match status" value="1"/>
</dbReference>
<gene>
    <name evidence="4" type="ORF">DND132_2170</name>
</gene>
<evidence type="ECO:0000313" key="5">
    <source>
        <dbReference type="Proteomes" id="UP000007845"/>
    </source>
</evidence>
<dbReference type="SUPFAM" id="SSF53955">
    <property type="entry name" value="Lysozyme-like"/>
    <property type="match status" value="1"/>
</dbReference>
<sequence length="550" mass="61726">MRVFNYAYLLAVGLLIASLAAGCAPKAPQETAPPVEEQVTENLVPEDAEALEPEIEAAPEVTPGEDLTQTEQAVLNQRFGLLFDLESHENEEVELFFTYYNHKARKTMERWLERSQPYLPYVRRVFTKYGLPQDLVLLPFVESGYNVRAYSWAGAGGMWQFMRGTGKLYGLTSDWWIDERRDPYKATDAAARHLRDLYDKFGDWYLALAAYNAGEGKIARALKQANCDDFFELTEQNRKLSRRNRLKLETRHYVPKFIAISKIFQNLDTLGFEPVSWDMEYELTEVKVPGGTDLLALARAGGMTWSDFHDLNPAFRRQVSPPHMEATAYLPADKADKMIAYLAQPGAQPYAGYTRHRVRSGDSWWVISRRYNVPINVLKSVNNTRSNTLRPGQYVMVPGNGSSRTAVVSAGDSPSASPASSASSSTAQTRAIAAKRGNYVVRSGDTLWSIAQSFNTTVATLKKSNGLRSNRLKVGQKLYIPNSTDAATKQAVKDAEKVKTQVVNYKVRRGDNLYSISRKFGVKVSDLCHWNAISTKTTIYAGQQLKVHVQ</sequence>
<dbReference type="OrthoDB" id="9815002at2"/>
<proteinExistence type="predicted"/>
<dbReference type="GO" id="GO:0008932">
    <property type="term" value="F:lytic endotransglycosylase activity"/>
    <property type="evidence" value="ECO:0007669"/>
    <property type="project" value="TreeGrafter"/>
</dbReference>
<feature type="signal peptide" evidence="2">
    <location>
        <begin position="1"/>
        <end position="23"/>
    </location>
</feature>
<feature type="chain" id="PRO_5003255115" evidence="2">
    <location>
        <begin position="24"/>
        <end position="550"/>
    </location>
</feature>
<dbReference type="Gene3D" id="1.10.530.10">
    <property type="match status" value="1"/>
</dbReference>
<dbReference type="Pfam" id="PF01464">
    <property type="entry name" value="SLT"/>
    <property type="match status" value="1"/>
</dbReference>
<feature type="domain" description="LysM" evidence="3">
    <location>
        <begin position="354"/>
        <end position="397"/>
    </location>
</feature>
<evidence type="ECO:0000256" key="1">
    <source>
        <dbReference type="SAM" id="MobiDB-lite"/>
    </source>
</evidence>
<dbReference type="AlphaFoldDB" id="F0JI64"/>
<feature type="region of interest" description="Disordered" evidence="1">
    <location>
        <begin position="404"/>
        <end position="426"/>
    </location>
</feature>
<reference evidence="4 5" key="1">
    <citation type="journal article" date="2011" name="J. Bacteriol.">
        <title>Genome sequence of the mercury-methylating strain Desulfovibrio desulfuricans ND132.</title>
        <authorList>
            <person name="Brown S.D."/>
            <person name="Gilmour C.C."/>
            <person name="Kucken A.M."/>
            <person name="Wall J.D."/>
            <person name="Elias D.A."/>
            <person name="Brandt C.C."/>
            <person name="Podar M."/>
            <person name="Chertkov O."/>
            <person name="Held B."/>
            <person name="Bruce D.C."/>
            <person name="Detter J.C."/>
            <person name="Tapia R."/>
            <person name="Han C.S."/>
            <person name="Goodwin L.A."/>
            <person name="Cheng J.F."/>
            <person name="Pitluck S."/>
            <person name="Woyke T."/>
            <person name="Mikhailova N."/>
            <person name="Ivanova N.N."/>
            <person name="Han J."/>
            <person name="Lucas S."/>
            <person name="Lapidus A.L."/>
            <person name="Land M.L."/>
            <person name="Hauser L.J."/>
            <person name="Palumbo A.V."/>
        </authorList>
    </citation>
    <scope>NUCLEOTIDE SEQUENCE [LARGE SCALE GENOMIC DNA]</scope>
    <source>
        <strain evidence="4 5">ND132</strain>
    </source>
</reference>
<accession>F0JI64</accession>
<dbReference type="KEGG" id="ddn:DND132_2170"/>
<dbReference type="EMBL" id="CP003220">
    <property type="protein sequence ID" value="EGB15375.1"/>
    <property type="molecule type" value="Genomic_DNA"/>
</dbReference>
<dbReference type="SMART" id="SM00257">
    <property type="entry name" value="LysM"/>
    <property type="match status" value="3"/>
</dbReference>
<dbReference type="CDD" id="cd16894">
    <property type="entry name" value="MltD-like"/>
    <property type="match status" value="1"/>
</dbReference>
<dbReference type="eggNOG" id="COG0741">
    <property type="taxonomic scope" value="Bacteria"/>
</dbReference>
<evidence type="ECO:0000313" key="4">
    <source>
        <dbReference type="EMBL" id="EGB15375.1"/>
    </source>
</evidence>
<dbReference type="PROSITE" id="PS51257">
    <property type="entry name" value="PROKAR_LIPOPROTEIN"/>
    <property type="match status" value="1"/>
</dbReference>
<keyword evidence="5" id="KW-1185">Reference proteome</keyword>
<dbReference type="SMR" id="F0JI64"/>
<dbReference type="InterPro" id="IPR036779">
    <property type="entry name" value="LysM_dom_sf"/>
</dbReference>
<dbReference type="STRING" id="641491.DND132_2170"/>
<name>F0JI64_9BACT</name>
<protein>
    <submittedName>
        <fullName evidence="4">Lytic transglycosylase catalytic</fullName>
    </submittedName>
</protein>
<dbReference type="CDD" id="cd00118">
    <property type="entry name" value="LysM"/>
    <property type="match status" value="3"/>
</dbReference>
<evidence type="ECO:0000256" key="2">
    <source>
        <dbReference type="SAM" id="SignalP"/>
    </source>
</evidence>
<dbReference type="PANTHER" id="PTHR33734:SF22">
    <property type="entry name" value="MEMBRANE-BOUND LYTIC MUREIN TRANSGLYCOSYLASE D"/>
    <property type="match status" value="1"/>
</dbReference>
<dbReference type="PROSITE" id="PS51782">
    <property type="entry name" value="LYSM"/>
    <property type="match status" value="3"/>
</dbReference>
<feature type="domain" description="LysM" evidence="3">
    <location>
        <begin position="503"/>
        <end position="547"/>
    </location>
</feature>
<dbReference type="Proteomes" id="UP000007845">
    <property type="component" value="Chromosome"/>
</dbReference>
<keyword evidence="2" id="KW-0732">Signal</keyword>
<feature type="domain" description="LysM" evidence="3">
    <location>
        <begin position="437"/>
        <end position="480"/>
    </location>
</feature>
<evidence type="ECO:0000259" key="3">
    <source>
        <dbReference type="PROSITE" id="PS51782"/>
    </source>
</evidence>
<dbReference type="Gene3D" id="3.10.350.10">
    <property type="entry name" value="LysM domain"/>
    <property type="match status" value="3"/>
</dbReference>
<organism evidence="4 5">
    <name type="scientific">Pseudodesulfovibrio mercurii</name>
    <dbReference type="NCBI Taxonomy" id="641491"/>
    <lineage>
        <taxon>Bacteria</taxon>
        <taxon>Pseudomonadati</taxon>
        <taxon>Thermodesulfobacteriota</taxon>
        <taxon>Desulfovibrionia</taxon>
        <taxon>Desulfovibrionales</taxon>
        <taxon>Desulfovibrionaceae</taxon>
    </lineage>
</organism>
<feature type="compositionally biased region" description="Low complexity" evidence="1">
    <location>
        <begin position="406"/>
        <end position="426"/>
    </location>
</feature>
<dbReference type="InterPro" id="IPR008258">
    <property type="entry name" value="Transglycosylase_SLT_dom_1"/>
</dbReference>
<dbReference type="eggNOG" id="COG1388">
    <property type="taxonomic scope" value="Bacteria"/>
</dbReference>